<organism evidence="7 8">
    <name type="scientific">Chaetomidium leptoderma</name>
    <dbReference type="NCBI Taxonomy" id="669021"/>
    <lineage>
        <taxon>Eukaryota</taxon>
        <taxon>Fungi</taxon>
        <taxon>Dikarya</taxon>
        <taxon>Ascomycota</taxon>
        <taxon>Pezizomycotina</taxon>
        <taxon>Sordariomycetes</taxon>
        <taxon>Sordariomycetidae</taxon>
        <taxon>Sordariales</taxon>
        <taxon>Chaetomiaceae</taxon>
        <taxon>Chaetomidium</taxon>
    </lineage>
</organism>
<dbReference type="EC" id="2.7.11.1" evidence="1"/>
<sequence length="365" mass="41208">MEQQLSADQEREVQSWVSDEISSGTVVRKELIEGFAERVLRRDGSNFTLAADLVDVFLDRHPNLAKRLVVPPPPIPEFQQVKPEKGARLGALARMKEMTKQDRTKALYGDSPPPPRQPAPYPDGEIIYHCNNRYVYTTYGHGMGAKDHPNEALALRFVKANTTIPVPEVVSSDWDRITMEYVDGQTLKQAWPVLTSDERSNIIAELRGYIAQLQTLGDISAGRLDGISIGRLDGQGVVLPSIITRSGGPFGTLTELHEWLVRPPKRRTAQSIHWHQITSQLGADYPVVFTHGDLAARNILVRNGRIVAILDWEYAGWYPEYWDYVFALCGMDNIDWETLGSHVPSLFPKRYDLEYILLQFILSIS</sequence>
<dbReference type="Pfam" id="PF01636">
    <property type="entry name" value="APH"/>
    <property type="match status" value="1"/>
</dbReference>
<proteinExistence type="predicted"/>
<keyword evidence="7" id="KW-0808">Transferase</keyword>
<feature type="region of interest" description="Disordered" evidence="5">
    <location>
        <begin position="100"/>
        <end position="120"/>
    </location>
</feature>
<dbReference type="InterPro" id="IPR002575">
    <property type="entry name" value="Aminoglycoside_PTrfase"/>
</dbReference>
<dbReference type="InterPro" id="IPR051678">
    <property type="entry name" value="AGP_Transferase"/>
</dbReference>
<comment type="catalytic activity">
    <reaction evidence="3">
        <text>L-threonyl-[protein] + ATP = O-phospho-L-threonyl-[protein] + ADP + H(+)</text>
        <dbReference type="Rhea" id="RHEA:46608"/>
        <dbReference type="Rhea" id="RHEA-COMP:11060"/>
        <dbReference type="Rhea" id="RHEA-COMP:11605"/>
        <dbReference type="ChEBI" id="CHEBI:15378"/>
        <dbReference type="ChEBI" id="CHEBI:30013"/>
        <dbReference type="ChEBI" id="CHEBI:30616"/>
        <dbReference type="ChEBI" id="CHEBI:61977"/>
        <dbReference type="ChEBI" id="CHEBI:456216"/>
        <dbReference type="EC" id="2.7.11.1"/>
    </reaction>
</comment>
<evidence type="ECO:0000313" key="8">
    <source>
        <dbReference type="Proteomes" id="UP001302745"/>
    </source>
</evidence>
<reference evidence="7" key="1">
    <citation type="journal article" date="2023" name="Mol. Phylogenet. Evol.">
        <title>Genome-scale phylogeny and comparative genomics of the fungal order Sordariales.</title>
        <authorList>
            <person name="Hensen N."/>
            <person name="Bonometti L."/>
            <person name="Westerberg I."/>
            <person name="Brannstrom I.O."/>
            <person name="Guillou S."/>
            <person name="Cros-Aarteil S."/>
            <person name="Calhoun S."/>
            <person name="Haridas S."/>
            <person name="Kuo A."/>
            <person name="Mondo S."/>
            <person name="Pangilinan J."/>
            <person name="Riley R."/>
            <person name="LaButti K."/>
            <person name="Andreopoulos B."/>
            <person name="Lipzen A."/>
            <person name="Chen C."/>
            <person name="Yan M."/>
            <person name="Daum C."/>
            <person name="Ng V."/>
            <person name="Clum A."/>
            <person name="Steindorff A."/>
            <person name="Ohm R.A."/>
            <person name="Martin F."/>
            <person name="Silar P."/>
            <person name="Natvig D.O."/>
            <person name="Lalanne C."/>
            <person name="Gautier V."/>
            <person name="Ament-Velasquez S.L."/>
            <person name="Kruys A."/>
            <person name="Hutchinson M.I."/>
            <person name="Powell A.J."/>
            <person name="Barry K."/>
            <person name="Miller A.N."/>
            <person name="Grigoriev I.V."/>
            <person name="Debuchy R."/>
            <person name="Gladieux P."/>
            <person name="Hiltunen Thoren M."/>
            <person name="Johannesson H."/>
        </authorList>
    </citation>
    <scope>NUCLEOTIDE SEQUENCE</scope>
    <source>
        <strain evidence="7">CBS 538.74</strain>
    </source>
</reference>
<dbReference type="EMBL" id="MU856956">
    <property type="protein sequence ID" value="KAK4152943.1"/>
    <property type="molecule type" value="Genomic_DNA"/>
</dbReference>
<gene>
    <name evidence="7" type="ORF">C8A00DRAFT_34340</name>
</gene>
<dbReference type="Gene3D" id="3.90.1200.10">
    <property type="match status" value="1"/>
</dbReference>
<dbReference type="PROSITE" id="PS51253">
    <property type="entry name" value="HTH_CENPB"/>
    <property type="match status" value="1"/>
</dbReference>
<keyword evidence="7" id="KW-0418">Kinase</keyword>
<comment type="catalytic activity">
    <reaction evidence="4">
        <text>L-seryl-[protein] + ATP = O-phospho-L-seryl-[protein] + ADP + H(+)</text>
        <dbReference type="Rhea" id="RHEA:17989"/>
        <dbReference type="Rhea" id="RHEA-COMP:9863"/>
        <dbReference type="Rhea" id="RHEA-COMP:11604"/>
        <dbReference type="ChEBI" id="CHEBI:15378"/>
        <dbReference type="ChEBI" id="CHEBI:29999"/>
        <dbReference type="ChEBI" id="CHEBI:30616"/>
        <dbReference type="ChEBI" id="CHEBI:83421"/>
        <dbReference type="ChEBI" id="CHEBI:456216"/>
        <dbReference type="EC" id="2.7.11.1"/>
    </reaction>
</comment>
<protein>
    <recommendedName>
        <fullName evidence="1">non-specific serine/threonine protein kinase</fullName>
        <ecNumber evidence="1">2.7.11.1</ecNumber>
    </recommendedName>
</protein>
<comment type="caution">
    <text evidence="7">The sequence shown here is derived from an EMBL/GenBank/DDBJ whole genome shotgun (WGS) entry which is preliminary data.</text>
</comment>
<feature type="domain" description="HTH CENPB-type" evidence="6">
    <location>
        <begin position="1"/>
        <end position="67"/>
    </location>
</feature>
<evidence type="ECO:0000259" key="6">
    <source>
        <dbReference type="PROSITE" id="PS51253"/>
    </source>
</evidence>
<name>A0AAN6VJZ6_9PEZI</name>
<evidence type="ECO:0000313" key="7">
    <source>
        <dbReference type="EMBL" id="KAK4152943.1"/>
    </source>
</evidence>
<accession>A0AAN6VJZ6</accession>
<feature type="compositionally biased region" description="Pro residues" evidence="5">
    <location>
        <begin position="111"/>
        <end position="120"/>
    </location>
</feature>
<dbReference type="InterPro" id="IPR008266">
    <property type="entry name" value="Tyr_kinase_AS"/>
</dbReference>
<dbReference type="CDD" id="cd05120">
    <property type="entry name" value="APH_ChoK_like"/>
    <property type="match status" value="1"/>
</dbReference>
<evidence type="ECO:0000256" key="1">
    <source>
        <dbReference type="ARBA" id="ARBA00012513"/>
    </source>
</evidence>
<evidence type="ECO:0000256" key="2">
    <source>
        <dbReference type="ARBA" id="ARBA00023125"/>
    </source>
</evidence>
<dbReference type="PANTHER" id="PTHR21310">
    <property type="entry name" value="AMINOGLYCOSIDE PHOSPHOTRANSFERASE-RELATED-RELATED"/>
    <property type="match status" value="1"/>
</dbReference>
<keyword evidence="8" id="KW-1185">Reference proteome</keyword>
<dbReference type="InterPro" id="IPR006600">
    <property type="entry name" value="HTH_CenpB_DNA-bd_dom"/>
</dbReference>
<dbReference type="GO" id="GO:0003677">
    <property type="term" value="F:DNA binding"/>
    <property type="evidence" value="ECO:0007669"/>
    <property type="project" value="UniProtKB-KW"/>
</dbReference>
<evidence type="ECO:0000256" key="4">
    <source>
        <dbReference type="ARBA" id="ARBA00048679"/>
    </source>
</evidence>
<dbReference type="SUPFAM" id="SSF56112">
    <property type="entry name" value="Protein kinase-like (PK-like)"/>
    <property type="match status" value="1"/>
</dbReference>
<keyword evidence="2" id="KW-0238">DNA-binding</keyword>
<dbReference type="GO" id="GO:0004674">
    <property type="term" value="F:protein serine/threonine kinase activity"/>
    <property type="evidence" value="ECO:0007669"/>
    <property type="project" value="UniProtKB-EC"/>
</dbReference>
<dbReference type="AlphaFoldDB" id="A0AAN6VJZ6"/>
<evidence type="ECO:0000256" key="3">
    <source>
        <dbReference type="ARBA" id="ARBA00047899"/>
    </source>
</evidence>
<dbReference type="Pfam" id="PF03221">
    <property type="entry name" value="HTH_Tnp_Tc5"/>
    <property type="match status" value="1"/>
</dbReference>
<dbReference type="Proteomes" id="UP001302745">
    <property type="component" value="Unassembled WGS sequence"/>
</dbReference>
<dbReference type="PROSITE" id="PS00109">
    <property type="entry name" value="PROTEIN_KINASE_TYR"/>
    <property type="match status" value="1"/>
</dbReference>
<dbReference type="PANTHER" id="PTHR21310:SF58">
    <property type="entry name" value="AMINOGLYCOSIDE PHOSPHOTRANSFERASE DOMAIN-CONTAINING PROTEIN"/>
    <property type="match status" value="1"/>
</dbReference>
<evidence type="ECO:0000256" key="5">
    <source>
        <dbReference type="SAM" id="MobiDB-lite"/>
    </source>
</evidence>
<reference evidence="7" key="2">
    <citation type="submission" date="2023-05" db="EMBL/GenBank/DDBJ databases">
        <authorList>
            <consortium name="Lawrence Berkeley National Laboratory"/>
            <person name="Steindorff A."/>
            <person name="Hensen N."/>
            <person name="Bonometti L."/>
            <person name="Westerberg I."/>
            <person name="Brannstrom I.O."/>
            <person name="Guillou S."/>
            <person name="Cros-Aarteil S."/>
            <person name="Calhoun S."/>
            <person name="Haridas S."/>
            <person name="Kuo A."/>
            <person name="Mondo S."/>
            <person name="Pangilinan J."/>
            <person name="Riley R."/>
            <person name="Labutti K."/>
            <person name="Andreopoulos B."/>
            <person name="Lipzen A."/>
            <person name="Chen C."/>
            <person name="Yanf M."/>
            <person name="Daum C."/>
            <person name="Ng V."/>
            <person name="Clum A."/>
            <person name="Ohm R."/>
            <person name="Martin F."/>
            <person name="Silar P."/>
            <person name="Natvig D."/>
            <person name="Lalanne C."/>
            <person name="Gautier V."/>
            <person name="Ament-Velasquez S.L."/>
            <person name="Kruys A."/>
            <person name="Hutchinson M.I."/>
            <person name="Powell A.J."/>
            <person name="Barry K."/>
            <person name="Miller A.N."/>
            <person name="Grigoriev I.V."/>
            <person name="Debuchy R."/>
            <person name="Gladieux P."/>
            <person name="Thoren M.H."/>
            <person name="Johannesson H."/>
        </authorList>
    </citation>
    <scope>NUCLEOTIDE SEQUENCE</scope>
    <source>
        <strain evidence="7">CBS 538.74</strain>
    </source>
</reference>
<dbReference type="InterPro" id="IPR011009">
    <property type="entry name" value="Kinase-like_dom_sf"/>
</dbReference>